<dbReference type="RefSeq" id="WP_025087498.1">
    <property type="nucleotide sequence ID" value="NZ_AZFT01000053.1"/>
</dbReference>
<gene>
    <name evidence="3" type="ORF">FC32_GL001313</name>
</gene>
<proteinExistence type="predicted"/>
<dbReference type="AlphaFoldDB" id="A0A0R1TZK0"/>
<evidence type="ECO:0000313" key="4">
    <source>
        <dbReference type="Proteomes" id="UP000051324"/>
    </source>
</evidence>
<dbReference type="Pfam" id="PF12978">
    <property type="entry name" value="DUF3862"/>
    <property type="match status" value="1"/>
</dbReference>
<dbReference type="STRING" id="1423724.FC32_GL001313"/>
<keyword evidence="4" id="KW-1185">Reference proteome</keyword>
<comment type="caution">
    <text evidence="3">The sequence shown here is derived from an EMBL/GenBank/DDBJ whole genome shotgun (WGS) entry which is preliminary data.</text>
</comment>
<dbReference type="PATRIC" id="fig|1423724.4.peg.1373"/>
<sequence length="200" mass="21615">MYKKKLLSFALLGVCSVVLSACAGSTDSKKDTSSSSSSAKNEVVLKNTELRNKFNSIKVGDIMDSGNGGSTLDEVKKSLGKPTKFQGTSAKTGTWTKNGITIMLHFVDDKVVTKDLSGFKFGKREEKLTLDAFNQIQTGASYDEIIKNYGEPDSLNELVISGETKITAIWLTGIKGSSYANAMLKFTNGQLTSKTQSELK</sequence>
<name>A0A0R1TZK0_9LACO</name>
<evidence type="ECO:0000256" key="1">
    <source>
        <dbReference type="ARBA" id="ARBA00022729"/>
    </source>
</evidence>
<dbReference type="PROSITE" id="PS51257">
    <property type="entry name" value="PROKAR_LIPOPROTEIN"/>
    <property type="match status" value="1"/>
</dbReference>
<dbReference type="InterPro" id="IPR024418">
    <property type="entry name" value="DUF3862"/>
</dbReference>
<protein>
    <recommendedName>
        <fullName evidence="5">Lipoprotein</fullName>
    </recommendedName>
</protein>
<dbReference type="EMBL" id="AZFT01000053">
    <property type="protein sequence ID" value="KRL84037.1"/>
    <property type="molecule type" value="Genomic_DNA"/>
</dbReference>
<dbReference type="InterPro" id="IPR037873">
    <property type="entry name" value="BamE-like"/>
</dbReference>
<dbReference type="eggNOG" id="ENOG5032RV1">
    <property type="taxonomic scope" value="Bacteria"/>
</dbReference>
<dbReference type="Proteomes" id="UP000051324">
    <property type="component" value="Unassembled WGS sequence"/>
</dbReference>
<organism evidence="3 4">
    <name type="scientific">Ligilactobacillus apodemi DSM 16634 = JCM 16172</name>
    <dbReference type="NCBI Taxonomy" id="1423724"/>
    <lineage>
        <taxon>Bacteria</taxon>
        <taxon>Bacillati</taxon>
        <taxon>Bacillota</taxon>
        <taxon>Bacilli</taxon>
        <taxon>Lactobacillales</taxon>
        <taxon>Lactobacillaceae</taxon>
        <taxon>Ligilactobacillus</taxon>
    </lineage>
</organism>
<feature type="signal peptide" evidence="2">
    <location>
        <begin position="1"/>
        <end position="23"/>
    </location>
</feature>
<evidence type="ECO:0008006" key="5">
    <source>
        <dbReference type="Google" id="ProtNLM"/>
    </source>
</evidence>
<reference evidence="3 4" key="1">
    <citation type="journal article" date="2015" name="Genome Announc.">
        <title>Expanding the biotechnology potential of lactobacilli through comparative genomics of 213 strains and associated genera.</title>
        <authorList>
            <person name="Sun Z."/>
            <person name="Harris H.M."/>
            <person name="McCann A."/>
            <person name="Guo C."/>
            <person name="Argimon S."/>
            <person name="Zhang W."/>
            <person name="Yang X."/>
            <person name="Jeffery I.B."/>
            <person name="Cooney J.C."/>
            <person name="Kagawa T.F."/>
            <person name="Liu W."/>
            <person name="Song Y."/>
            <person name="Salvetti E."/>
            <person name="Wrobel A."/>
            <person name="Rasinkangas P."/>
            <person name="Parkhill J."/>
            <person name="Rea M.C."/>
            <person name="O'Sullivan O."/>
            <person name="Ritari J."/>
            <person name="Douillard F.P."/>
            <person name="Paul Ross R."/>
            <person name="Yang R."/>
            <person name="Briner A.E."/>
            <person name="Felis G.E."/>
            <person name="de Vos W.M."/>
            <person name="Barrangou R."/>
            <person name="Klaenhammer T.R."/>
            <person name="Caufield P.W."/>
            <person name="Cui Y."/>
            <person name="Zhang H."/>
            <person name="O'Toole P.W."/>
        </authorList>
    </citation>
    <scope>NUCLEOTIDE SEQUENCE [LARGE SCALE GENOMIC DNA]</scope>
    <source>
        <strain evidence="3 4">DSM 16634</strain>
    </source>
</reference>
<accession>A0A0R1TZK0</accession>
<dbReference type="Gene3D" id="3.30.1450.10">
    <property type="match status" value="2"/>
</dbReference>
<feature type="chain" id="PRO_5039365815" description="Lipoprotein" evidence="2">
    <location>
        <begin position="24"/>
        <end position="200"/>
    </location>
</feature>
<evidence type="ECO:0000256" key="2">
    <source>
        <dbReference type="SAM" id="SignalP"/>
    </source>
</evidence>
<dbReference type="OrthoDB" id="2942526at2"/>
<keyword evidence="1 2" id="KW-0732">Signal</keyword>
<evidence type="ECO:0000313" key="3">
    <source>
        <dbReference type="EMBL" id="KRL84037.1"/>
    </source>
</evidence>